<dbReference type="EMBL" id="CACSLK010006106">
    <property type="protein sequence ID" value="CAA0810391.1"/>
    <property type="molecule type" value="Genomic_DNA"/>
</dbReference>
<feature type="non-terminal residue" evidence="2">
    <location>
        <position position="310"/>
    </location>
</feature>
<organism evidence="2 3">
    <name type="scientific">Striga hermonthica</name>
    <name type="common">Purple witchweed</name>
    <name type="synonym">Buchnera hermonthica</name>
    <dbReference type="NCBI Taxonomy" id="68872"/>
    <lineage>
        <taxon>Eukaryota</taxon>
        <taxon>Viridiplantae</taxon>
        <taxon>Streptophyta</taxon>
        <taxon>Embryophyta</taxon>
        <taxon>Tracheophyta</taxon>
        <taxon>Spermatophyta</taxon>
        <taxon>Magnoliopsida</taxon>
        <taxon>eudicotyledons</taxon>
        <taxon>Gunneridae</taxon>
        <taxon>Pentapetalae</taxon>
        <taxon>asterids</taxon>
        <taxon>lamiids</taxon>
        <taxon>Lamiales</taxon>
        <taxon>Orobanchaceae</taxon>
        <taxon>Buchnereae</taxon>
        <taxon>Striga</taxon>
    </lineage>
</organism>
<protein>
    <submittedName>
        <fullName evidence="2">Uncharacterized protein</fullName>
    </submittedName>
</protein>
<feature type="region of interest" description="Disordered" evidence="1">
    <location>
        <begin position="216"/>
        <end position="267"/>
    </location>
</feature>
<dbReference type="OrthoDB" id="928641at2759"/>
<feature type="compositionally biased region" description="Acidic residues" evidence="1">
    <location>
        <begin position="221"/>
        <end position="232"/>
    </location>
</feature>
<evidence type="ECO:0000313" key="3">
    <source>
        <dbReference type="Proteomes" id="UP001153555"/>
    </source>
</evidence>
<accession>A0A9N7R1I0</accession>
<comment type="caution">
    <text evidence="2">The sequence shown here is derived from an EMBL/GenBank/DDBJ whole genome shotgun (WGS) entry which is preliminary data.</text>
</comment>
<evidence type="ECO:0000313" key="2">
    <source>
        <dbReference type="EMBL" id="CAA0810391.1"/>
    </source>
</evidence>
<dbReference type="Proteomes" id="UP001153555">
    <property type="component" value="Unassembled WGS sequence"/>
</dbReference>
<feature type="region of interest" description="Disordered" evidence="1">
    <location>
        <begin position="1"/>
        <end position="54"/>
    </location>
</feature>
<gene>
    <name evidence="2" type="ORF">SHERM_11997</name>
</gene>
<reference evidence="2" key="1">
    <citation type="submission" date="2019-12" db="EMBL/GenBank/DDBJ databases">
        <authorList>
            <person name="Scholes J."/>
        </authorList>
    </citation>
    <scope>NUCLEOTIDE SEQUENCE</scope>
</reference>
<keyword evidence="3" id="KW-1185">Reference proteome</keyword>
<evidence type="ECO:0000256" key="1">
    <source>
        <dbReference type="SAM" id="MobiDB-lite"/>
    </source>
</evidence>
<feature type="compositionally biased region" description="Acidic residues" evidence="1">
    <location>
        <begin position="241"/>
        <end position="258"/>
    </location>
</feature>
<sequence length="310" mass="34039">KIMAKLEEDTQPPRSSLASLSEKEETESFTFPSSVFEHPSVGQPRSSSLGASFHSEVGPIDRHQEVLASTQDALASLASIIEEFHSWRCIPIPSILRATLEKFDSTVVSFLDLDSSSIPLGRYSTLSAMLIRESTRLESEFRVMVDRFASLKEKGLTPVYDGTQPLDTSEDIDELIVKELPPCDGVDLHSTLGTSKSSSVDGALGFDSIVEESMDSKVDVEDGLGDNSIEDLSEPRGNEGVGDDEEENDSGSEEESEHLDDVVKPDVPCVDEMPWDVENKVVPMTFGASFRVIEDCDKEEEFTPVLPMIE</sequence>
<dbReference type="AlphaFoldDB" id="A0A9N7R1I0"/>
<feature type="non-terminal residue" evidence="2">
    <location>
        <position position="1"/>
    </location>
</feature>
<proteinExistence type="predicted"/>
<name>A0A9N7R1I0_STRHE</name>